<feature type="compositionally biased region" description="Acidic residues" evidence="1">
    <location>
        <begin position="633"/>
        <end position="646"/>
    </location>
</feature>
<evidence type="ECO:0000313" key="2">
    <source>
        <dbReference type="EMBL" id="TDZ60785.1"/>
    </source>
</evidence>
<feature type="compositionally biased region" description="Low complexity" evidence="1">
    <location>
        <begin position="100"/>
        <end position="112"/>
    </location>
</feature>
<evidence type="ECO:0000313" key="3">
    <source>
        <dbReference type="Proteomes" id="UP000295703"/>
    </source>
</evidence>
<feature type="compositionally biased region" description="Pro residues" evidence="1">
    <location>
        <begin position="180"/>
        <end position="191"/>
    </location>
</feature>
<feature type="compositionally biased region" description="Basic and acidic residues" evidence="1">
    <location>
        <begin position="389"/>
        <end position="404"/>
    </location>
</feature>
<dbReference type="EMBL" id="RYZW01000035">
    <property type="protein sequence ID" value="TDZ60785.1"/>
    <property type="molecule type" value="Genomic_DNA"/>
</dbReference>
<accession>A0A4R8RT44</accession>
<dbReference type="AlphaFoldDB" id="A0A4R8RT44"/>
<feature type="compositionally biased region" description="Polar residues" evidence="1">
    <location>
        <begin position="140"/>
        <end position="153"/>
    </location>
</feature>
<feature type="region of interest" description="Disordered" evidence="1">
    <location>
        <begin position="463"/>
        <end position="673"/>
    </location>
</feature>
<feature type="compositionally biased region" description="Low complexity" evidence="1">
    <location>
        <begin position="55"/>
        <end position="65"/>
    </location>
</feature>
<name>A0A4R8RT44_COLTR</name>
<organism evidence="2 3">
    <name type="scientific">Colletotrichum trifolii</name>
    <dbReference type="NCBI Taxonomy" id="5466"/>
    <lineage>
        <taxon>Eukaryota</taxon>
        <taxon>Fungi</taxon>
        <taxon>Dikarya</taxon>
        <taxon>Ascomycota</taxon>
        <taxon>Pezizomycotina</taxon>
        <taxon>Sordariomycetes</taxon>
        <taxon>Hypocreomycetidae</taxon>
        <taxon>Glomerellales</taxon>
        <taxon>Glomerellaceae</taxon>
        <taxon>Colletotrichum</taxon>
        <taxon>Colletotrichum orbiculare species complex</taxon>
    </lineage>
</organism>
<gene>
    <name evidence="2" type="ORF">CTRI78_v004702</name>
</gene>
<feature type="compositionally biased region" description="Acidic residues" evidence="1">
    <location>
        <begin position="543"/>
        <end position="557"/>
    </location>
</feature>
<feature type="region of interest" description="Disordered" evidence="1">
    <location>
        <begin position="389"/>
        <end position="413"/>
    </location>
</feature>
<feature type="compositionally biased region" description="Low complexity" evidence="1">
    <location>
        <begin position="487"/>
        <end position="497"/>
    </location>
</feature>
<proteinExistence type="predicted"/>
<evidence type="ECO:0000256" key="1">
    <source>
        <dbReference type="SAM" id="MobiDB-lite"/>
    </source>
</evidence>
<sequence>MSPPYQTPYCEEVPDEDDVGTTYRGDLQTDGHDLSDPEPAVETRKHELPNRGEARASAAAAAAPRRLGRTSRKQFNGTYADPNGMDPRYTRQPPGQGVAQNQRRPQQRSANPNPNPNPNPFGPTSSSDARMPPPSGAVDAQQNPFAPRPSNQYVPAPPYMYPEAMDGNPFSPRAVHPSPVQNPPPSPFPPHVPPPGWLGYPSGPYPGHASFPGPQPISYAHPSPYGVAAGALPPMASPYAGGRYPEEPMPAPPRSNPRYDAPARRPSARPVQPRMRPPSREEMDMEHFYRDLEEIESREQERVRQDSARSRALQSTERQAARMEDLNYLRSIMEQQFRAGFDELRQNMEMYQAENRSESGFLPAGAGYANRRYSTPARSVHDERAYIEDRRREPPDAHQRELDQFRQPNMGRLGDTYRELLEFDRRSNISSRAGTEQVQRAIQAARGLEVALRDLDIADPGGYGFAPGPASQRPPSDLYYDEDVRLPSRPGPSAASRSGERYSYQGSQGHRRTRPAPAPRATTEADWLGRPRPRRSRTRVEHEEDEEEEEEDDDDLEPPPAPAPGRARRHTMAPAPNARVPSRAAHRSSFHMSGGRGPTYQDVGLNDSALLGGPANHPGFRRHYDAEPRAEYFEEEQRDVWSDEESTGTQSAGGSHGAQRFWPPPAVPEPPCR</sequence>
<feature type="compositionally biased region" description="Basic and acidic residues" evidence="1">
    <location>
        <begin position="622"/>
        <end position="632"/>
    </location>
</feature>
<reference evidence="2 3" key="1">
    <citation type="submission" date="2018-12" db="EMBL/GenBank/DDBJ databases">
        <title>Genome sequence and assembly of Colletotrichum trifolii.</title>
        <authorList>
            <person name="Gan P."/>
            <person name="Shirasu K."/>
        </authorList>
    </citation>
    <scope>NUCLEOTIDE SEQUENCE [LARGE SCALE GENOMIC DNA]</scope>
    <source>
        <strain evidence="2 3">543-2</strain>
    </source>
</reference>
<feature type="region of interest" description="Disordered" evidence="1">
    <location>
        <begin position="1"/>
        <end position="191"/>
    </location>
</feature>
<comment type="caution">
    <text evidence="2">The sequence shown here is derived from an EMBL/GenBank/DDBJ whole genome shotgun (WGS) entry which is preliminary data.</text>
</comment>
<feature type="compositionally biased region" description="Basic and acidic residues" evidence="1">
    <location>
        <begin position="27"/>
        <end position="54"/>
    </location>
</feature>
<feature type="compositionally biased region" description="Pro residues" evidence="1">
    <location>
        <begin position="662"/>
        <end position="673"/>
    </location>
</feature>
<dbReference type="Proteomes" id="UP000295703">
    <property type="component" value="Unassembled WGS sequence"/>
</dbReference>
<protein>
    <submittedName>
        <fullName evidence="2">Uncharacterized protein</fullName>
    </submittedName>
</protein>
<feature type="compositionally biased region" description="Basic and acidic residues" evidence="1">
    <location>
        <begin position="278"/>
        <end position="309"/>
    </location>
</feature>
<feature type="region of interest" description="Disordered" evidence="1">
    <location>
        <begin position="237"/>
        <end position="318"/>
    </location>
</feature>
<keyword evidence="3" id="KW-1185">Reference proteome</keyword>